<comment type="caution">
    <text evidence="1">The sequence shown here is derived from an EMBL/GenBank/DDBJ whole genome shotgun (WGS) entry which is preliminary data.</text>
</comment>
<keyword evidence="2" id="KW-1185">Reference proteome</keyword>
<reference evidence="1" key="1">
    <citation type="submission" date="2022-07" db="EMBL/GenBank/DDBJ databases">
        <title>Genome Sequence of Lecanicillium saksenae.</title>
        <authorList>
            <person name="Buettner E."/>
        </authorList>
    </citation>
    <scope>NUCLEOTIDE SEQUENCE</scope>
    <source>
        <strain evidence="1">VT-O1</strain>
    </source>
</reference>
<dbReference type="Proteomes" id="UP001148737">
    <property type="component" value="Unassembled WGS sequence"/>
</dbReference>
<dbReference type="EMBL" id="JANAKD010001243">
    <property type="protein sequence ID" value="KAJ3481636.1"/>
    <property type="molecule type" value="Genomic_DNA"/>
</dbReference>
<protein>
    <submittedName>
        <fullName evidence="1">Uncharacterized protein</fullName>
    </submittedName>
</protein>
<organism evidence="1 2">
    <name type="scientific">Lecanicillium saksenae</name>
    <dbReference type="NCBI Taxonomy" id="468837"/>
    <lineage>
        <taxon>Eukaryota</taxon>
        <taxon>Fungi</taxon>
        <taxon>Dikarya</taxon>
        <taxon>Ascomycota</taxon>
        <taxon>Pezizomycotina</taxon>
        <taxon>Sordariomycetes</taxon>
        <taxon>Hypocreomycetidae</taxon>
        <taxon>Hypocreales</taxon>
        <taxon>Cordycipitaceae</taxon>
        <taxon>Lecanicillium</taxon>
    </lineage>
</organism>
<evidence type="ECO:0000313" key="1">
    <source>
        <dbReference type="EMBL" id="KAJ3481636.1"/>
    </source>
</evidence>
<name>A0ACC1QMF0_9HYPO</name>
<evidence type="ECO:0000313" key="2">
    <source>
        <dbReference type="Proteomes" id="UP001148737"/>
    </source>
</evidence>
<accession>A0ACC1QMF0</accession>
<proteinExistence type="predicted"/>
<gene>
    <name evidence="1" type="ORF">NLG97_g7772</name>
</gene>
<sequence length="132" mass="14261">MGHDEDRNLRGGDGGESGEDRQKREFAERWFRKRPLTGEQHEAEMDGAADAASQDGNSTREYNVGASGGGPSNVMDSTLSAPAIPRTMYPAEDVAQSMGSTVIESGSEVESCDWNEMYQSIRGLKIDSANSI</sequence>